<dbReference type="PANTHER" id="PTHR45661:SF3">
    <property type="entry name" value="IG-LIKE DOMAIN-CONTAINING PROTEIN"/>
    <property type="match status" value="1"/>
</dbReference>
<reference evidence="1" key="1">
    <citation type="submission" date="2015-07" db="EMBL/GenBank/DDBJ databases">
        <title>Adaptation to a free-living lifestyle via gene acquisitions in the diplomonad Trepomonas sp. PC1.</title>
        <authorList>
            <person name="Xu F."/>
            <person name="Jerlstrom-Hultqvist J."/>
            <person name="Kolisko M."/>
            <person name="Simpson A.G.B."/>
            <person name="Roger A.J."/>
            <person name="Svard S.G."/>
            <person name="Andersson J.O."/>
        </authorList>
    </citation>
    <scope>NUCLEOTIDE SEQUENCE</scope>
    <source>
        <strain evidence="1">PC1</strain>
    </source>
</reference>
<dbReference type="InterPro" id="IPR032675">
    <property type="entry name" value="LRR_dom_sf"/>
</dbReference>
<name>A0A146KGY4_9EUKA</name>
<dbReference type="Gene3D" id="3.80.10.10">
    <property type="entry name" value="Ribonuclease Inhibitor"/>
    <property type="match status" value="1"/>
</dbReference>
<proteinExistence type="predicted"/>
<dbReference type="AlphaFoldDB" id="A0A146KGY4"/>
<gene>
    <name evidence="1" type="ORF">TPC1_11178</name>
</gene>
<feature type="non-terminal residue" evidence="1">
    <location>
        <position position="1"/>
    </location>
</feature>
<organism evidence="1">
    <name type="scientific">Trepomonas sp. PC1</name>
    <dbReference type="NCBI Taxonomy" id="1076344"/>
    <lineage>
        <taxon>Eukaryota</taxon>
        <taxon>Metamonada</taxon>
        <taxon>Diplomonadida</taxon>
        <taxon>Hexamitidae</taxon>
        <taxon>Hexamitinae</taxon>
        <taxon>Trepomonas</taxon>
    </lineage>
</organism>
<dbReference type="SUPFAM" id="SSF52058">
    <property type="entry name" value="L domain-like"/>
    <property type="match status" value="1"/>
</dbReference>
<dbReference type="EMBL" id="GDID01000879">
    <property type="protein sequence ID" value="JAP95727.1"/>
    <property type="molecule type" value="Transcribed_RNA"/>
</dbReference>
<dbReference type="InterPro" id="IPR053139">
    <property type="entry name" value="Surface_bspA-like"/>
</dbReference>
<dbReference type="PANTHER" id="PTHR45661">
    <property type="entry name" value="SURFACE ANTIGEN"/>
    <property type="match status" value="1"/>
</dbReference>
<evidence type="ECO:0000313" key="1">
    <source>
        <dbReference type="EMBL" id="JAP95727.1"/>
    </source>
</evidence>
<accession>A0A146KGY4</accession>
<dbReference type="InterPro" id="IPR026906">
    <property type="entry name" value="LRR_5"/>
</dbReference>
<dbReference type="Pfam" id="PF13306">
    <property type="entry name" value="LRR_5"/>
    <property type="match status" value="1"/>
</dbReference>
<sequence>KLVSLSENDIVNAQERHIINDCLHLVCKTYRAKSFKNKKNFTHVFAENLVSISNQMFENSSVQYLFCPNVTQINSEQCFSGCSSLKELAFDHVQSIGENFCFDCTSLKVASFSNLTCIPRDAFKNCTSLETVYFPMVKSIDQNAFCSCKSLKTLRLESVSEIYVNSFNQMHIHSLKTNDLKIKFSFLDDKSDIQIDKFEVKWVEVNCSNLRKNCLYMLKFLRSLKMEQIRAELSQGMWELNCFKRKFQVQKAGDLKNIINHGKEVGRGYELRQKQLLIGQQRLGEQICDFYTTIAELTNCVIEMWQTGDE</sequence>
<protein>
    <submittedName>
        <fullName evidence="1">Leucine rich repeats-containing protein</fullName>
    </submittedName>
</protein>